<sequence length="185" mass="20945">MEKPASSSFPKTILVIIVLILGSMYYYAAYVDSPEAERTVKEFYSAYFSRDFESVSQNLSVFWSVRLLPQYANLSPVQLLEKRDDIEKATSQTIAEKESQNQIPENISIDIMPDYTQEGSTSAIVVYSFQENGKSSCMELAILIKEKGRFRIFALTPVAPQDLPQIKQESIKELDDSFKNLLSSS</sequence>
<protein>
    <submittedName>
        <fullName evidence="2">Uncharacterized protein</fullName>
    </submittedName>
</protein>
<organism evidence="2 3">
    <name type="scientific">Syntrophomonas wolfei</name>
    <dbReference type="NCBI Taxonomy" id="863"/>
    <lineage>
        <taxon>Bacteria</taxon>
        <taxon>Bacillati</taxon>
        <taxon>Bacillota</taxon>
        <taxon>Clostridia</taxon>
        <taxon>Eubacteriales</taxon>
        <taxon>Syntrophomonadaceae</taxon>
        <taxon>Syntrophomonas</taxon>
    </lineage>
</organism>
<name>A0A354YVK7_9FIRM</name>
<evidence type="ECO:0000313" key="3">
    <source>
        <dbReference type="Proteomes" id="UP000263273"/>
    </source>
</evidence>
<feature type="transmembrane region" description="Helical" evidence="1">
    <location>
        <begin position="12"/>
        <end position="30"/>
    </location>
</feature>
<dbReference type="Proteomes" id="UP000263273">
    <property type="component" value="Unassembled WGS sequence"/>
</dbReference>
<gene>
    <name evidence="2" type="ORF">DDZ44_04730</name>
</gene>
<reference evidence="2 3" key="1">
    <citation type="journal article" date="2018" name="Nat. Biotechnol.">
        <title>A standardized bacterial taxonomy based on genome phylogeny substantially revises the tree of life.</title>
        <authorList>
            <person name="Parks D.H."/>
            <person name="Chuvochina M."/>
            <person name="Waite D.W."/>
            <person name="Rinke C."/>
            <person name="Skarshewski A."/>
            <person name="Chaumeil P.A."/>
            <person name="Hugenholtz P."/>
        </authorList>
    </citation>
    <scope>NUCLEOTIDE SEQUENCE [LARGE SCALE GENOMIC DNA]</scope>
    <source>
        <strain evidence="2">UBA10948</strain>
    </source>
</reference>
<proteinExistence type="predicted"/>
<keyword evidence="1" id="KW-0812">Transmembrane</keyword>
<accession>A0A354YVK7</accession>
<evidence type="ECO:0000256" key="1">
    <source>
        <dbReference type="SAM" id="Phobius"/>
    </source>
</evidence>
<dbReference type="EMBL" id="DNZF01000103">
    <property type="protein sequence ID" value="HBK53224.1"/>
    <property type="molecule type" value="Genomic_DNA"/>
</dbReference>
<keyword evidence="1" id="KW-1133">Transmembrane helix</keyword>
<comment type="caution">
    <text evidence="2">The sequence shown here is derived from an EMBL/GenBank/DDBJ whole genome shotgun (WGS) entry which is preliminary data.</text>
</comment>
<keyword evidence="1" id="KW-0472">Membrane</keyword>
<evidence type="ECO:0000313" key="2">
    <source>
        <dbReference type="EMBL" id="HBK53224.1"/>
    </source>
</evidence>
<dbReference type="AlphaFoldDB" id="A0A354YVK7"/>